<dbReference type="AlphaFoldDB" id="A0A0U3KLU1"/>
<feature type="domain" description="Glycoside-hydrolase family GH114 TIM-barrel" evidence="2">
    <location>
        <begin position="38"/>
        <end position="242"/>
    </location>
</feature>
<dbReference type="Proteomes" id="UP000067689">
    <property type="component" value="Chromosome"/>
</dbReference>
<evidence type="ECO:0000256" key="1">
    <source>
        <dbReference type="SAM" id="SignalP"/>
    </source>
</evidence>
<organism evidence="3 4">
    <name type="scientific">Aeromicrobium erythreum</name>
    <dbReference type="NCBI Taxonomy" id="2041"/>
    <lineage>
        <taxon>Bacteria</taxon>
        <taxon>Bacillati</taxon>
        <taxon>Actinomycetota</taxon>
        <taxon>Actinomycetes</taxon>
        <taxon>Propionibacteriales</taxon>
        <taxon>Nocardioidaceae</taxon>
        <taxon>Aeromicrobium</taxon>
    </lineage>
</organism>
<reference evidence="3 4" key="1">
    <citation type="journal article" date="1991" name="Int. J. Syst. Bacteriol.">
        <title>Description of the erythromycin-producing bacterium Arthrobacter sp. strain NRRL B-3381 as Aeromicrobium erythreum gen. nov., sp. nov.</title>
        <authorList>
            <person name="Miller E.S."/>
            <person name="Woese C.R."/>
            <person name="Brenner S."/>
        </authorList>
    </citation>
    <scope>NUCLEOTIDE SEQUENCE [LARGE SCALE GENOMIC DNA]</scope>
    <source>
        <strain evidence="3 4">AR18</strain>
    </source>
</reference>
<dbReference type="PATRIC" id="fig|2041.4.peg.2813"/>
<dbReference type="Gene3D" id="3.20.20.70">
    <property type="entry name" value="Aldolase class I"/>
    <property type="match status" value="1"/>
</dbReference>
<dbReference type="PROSITE" id="PS51257">
    <property type="entry name" value="PROKAR_LIPOPROTEIN"/>
    <property type="match status" value="1"/>
</dbReference>
<dbReference type="KEGG" id="aer:AERYTH_13480"/>
<dbReference type="InterPro" id="IPR013785">
    <property type="entry name" value="Aldolase_TIM"/>
</dbReference>
<evidence type="ECO:0000313" key="4">
    <source>
        <dbReference type="Proteomes" id="UP000067689"/>
    </source>
</evidence>
<proteinExistence type="predicted"/>
<sequence length="266" mass="29211">MRLCLLLVAAVLVASACSAAADQAPPEVRPFPADAVADYQLGGAYRPADDVTVVVRDRTAPVDPDRYSVCYVNAFQTQPGDLGWWKKHHPTLLLREGGRLVRDPGWPDEVLLDQRTAARRAAIVAVVARWFRACARDGYAAVEPDNLDAWTRSKGLLTRRQTEATARALVRAAHDAGLAIAQKNTPDLDGRALGFDFAVAEECEVYRECAAYTDVYGSAVVEVEYTDNGRRAYARACSERAGEHPIQLRDRDVLPRGARGHVSRHC</sequence>
<keyword evidence="1" id="KW-0732">Signal</keyword>
<keyword evidence="4" id="KW-1185">Reference proteome</keyword>
<gene>
    <name evidence="3" type="ORF">AERYTH_13480</name>
</gene>
<dbReference type="EMBL" id="CP011502">
    <property type="protein sequence ID" value="ALX05635.1"/>
    <property type="molecule type" value="Genomic_DNA"/>
</dbReference>
<dbReference type="Pfam" id="PF03537">
    <property type="entry name" value="Glyco_hydro_114"/>
    <property type="match status" value="1"/>
</dbReference>
<dbReference type="InterPro" id="IPR004352">
    <property type="entry name" value="GH114_TIM-barrel"/>
</dbReference>
<feature type="signal peptide" evidence="1">
    <location>
        <begin position="1"/>
        <end position="20"/>
    </location>
</feature>
<dbReference type="SUPFAM" id="SSF51445">
    <property type="entry name" value="(Trans)glycosidases"/>
    <property type="match status" value="1"/>
</dbReference>
<dbReference type="InterPro" id="IPR017853">
    <property type="entry name" value="GH"/>
</dbReference>
<feature type="chain" id="PRO_5038988915" description="Glycoside-hydrolase family GH114 TIM-barrel domain-containing protein" evidence="1">
    <location>
        <begin position="21"/>
        <end position="266"/>
    </location>
</feature>
<evidence type="ECO:0000313" key="3">
    <source>
        <dbReference type="EMBL" id="ALX05635.1"/>
    </source>
</evidence>
<evidence type="ECO:0000259" key="2">
    <source>
        <dbReference type="Pfam" id="PF03537"/>
    </source>
</evidence>
<dbReference type="OrthoDB" id="319933at2"/>
<dbReference type="PANTHER" id="PTHR35273">
    <property type="entry name" value="ALPHA-1,4 POLYGALACTOSAMINIDASE, PUTATIVE (AFU_ORTHOLOGUE AFUA_3G07890)-RELATED"/>
    <property type="match status" value="1"/>
</dbReference>
<name>A0A0U3KLU1_9ACTN</name>
<dbReference type="STRING" id="2041.AERYTH_13480"/>
<accession>A0A0U3KLU1</accession>
<dbReference type="PANTHER" id="PTHR35273:SF2">
    <property type="entry name" value="ALPHA-GALACTOSIDASE"/>
    <property type="match status" value="1"/>
</dbReference>
<protein>
    <recommendedName>
        <fullName evidence="2">Glycoside-hydrolase family GH114 TIM-barrel domain-containing protein</fullName>
    </recommendedName>
</protein>